<proteinExistence type="predicted"/>
<dbReference type="InterPro" id="IPR054726">
    <property type="entry name" value="Ubiq_DUF569-assoc"/>
</dbReference>
<accession>A0AAD3XG05</accession>
<dbReference type="Proteomes" id="UP001279734">
    <property type="component" value="Unassembled WGS sequence"/>
</dbReference>
<dbReference type="Pfam" id="PF22932">
    <property type="entry name" value="Ubiq_DUF_assoc"/>
    <property type="match status" value="1"/>
</dbReference>
<comment type="caution">
    <text evidence="2">The sequence shown here is derived from an EMBL/GenBank/DDBJ whole genome shotgun (WGS) entry which is preliminary data.</text>
</comment>
<organism evidence="2 3">
    <name type="scientific">Nepenthes gracilis</name>
    <name type="common">Slender pitcher plant</name>
    <dbReference type="NCBI Taxonomy" id="150966"/>
    <lineage>
        <taxon>Eukaryota</taxon>
        <taxon>Viridiplantae</taxon>
        <taxon>Streptophyta</taxon>
        <taxon>Embryophyta</taxon>
        <taxon>Tracheophyta</taxon>
        <taxon>Spermatophyta</taxon>
        <taxon>Magnoliopsida</taxon>
        <taxon>eudicotyledons</taxon>
        <taxon>Gunneridae</taxon>
        <taxon>Pentapetalae</taxon>
        <taxon>Caryophyllales</taxon>
        <taxon>Nepenthaceae</taxon>
        <taxon>Nepenthes</taxon>
    </lineage>
</organism>
<evidence type="ECO:0000313" key="2">
    <source>
        <dbReference type="EMBL" id="GMH03268.1"/>
    </source>
</evidence>
<evidence type="ECO:0000313" key="3">
    <source>
        <dbReference type="Proteomes" id="UP001279734"/>
    </source>
</evidence>
<dbReference type="AlphaFoldDB" id="A0AAD3XG05"/>
<protein>
    <recommendedName>
        <fullName evidence="1">DUF569 domain-containing protein</fullName>
    </recommendedName>
</protein>
<dbReference type="PANTHER" id="PTHR31205">
    <property type="entry name" value="ACTIN CROSS-LINKING PROTEIN (DUF569)"/>
    <property type="match status" value="1"/>
</dbReference>
<dbReference type="EMBL" id="BSYO01000004">
    <property type="protein sequence ID" value="GMH03268.1"/>
    <property type="molecule type" value="Genomic_DNA"/>
</dbReference>
<keyword evidence="3" id="KW-1185">Reference proteome</keyword>
<feature type="domain" description="DUF569" evidence="1">
    <location>
        <begin position="34"/>
        <end position="111"/>
    </location>
</feature>
<gene>
    <name evidence="2" type="ORF">Nepgr_005107</name>
</gene>
<dbReference type="PANTHER" id="PTHR31205:SF69">
    <property type="entry name" value="ACTIN CROSS-LINKING PROTEIN (DUF569)"/>
    <property type="match status" value="1"/>
</dbReference>
<reference evidence="2" key="1">
    <citation type="submission" date="2023-05" db="EMBL/GenBank/DDBJ databases">
        <title>Nepenthes gracilis genome sequencing.</title>
        <authorList>
            <person name="Fukushima K."/>
        </authorList>
    </citation>
    <scope>NUCLEOTIDE SEQUENCE</scope>
    <source>
        <strain evidence="2">SING2019-196</strain>
    </source>
</reference>
<evidence type="ECO:0000259" key="1">
    <source>
        <dbReference type="Pfam" id="PF22932"/>
    </source>
</evidence>
<name>A0AAD3XG05_NEPGR</name>
<sequence length="142" mass="15779">MLNCLMIILSESPMTQFVGRSTESATYSPPKPIGRLIYYHIADENGEIDETVEGYSLTFKGNTDEELTLRLEEESGLRDIVVCNHSPLNGKLHPLRLQLPPNNATVHVVVVQSSSISKYWLPLATLLHSFACSFILSAKCLC</sequence>